<accession>A0A977TNY0</accession>
<dbReference type="Proteomes" id="UP001265762">
    <property type="component" value="Segment"/>
</dbReference>
<keyword evidence="2" id="KW-1185">Reference proteome</keyword>
<dbReference type="EMBL" id="ON803509">
    <property type="protein sequence ID" value="UXX41830.1"/>
    <property type="molecule type" value="Genomic_DNA"/>
</dbReference>
<evidence type="ECO:0000313" key="2">
    <source>
        <dbReference type="Proteomes" id="UP001265762"/>
    </source>
</evidence>
<proteinExistence type="predicted"/>
<evidence type="ECO:0000313" key="1">
    <source>
        <dbReference type="EMBL" id="UXX41830.1"/>
    </source>
</evidence>
<organism evidence="1 2">
    <name type="scientific">Psilogramma increta granulovirus</name>
    <dbReference type="NCBI Taxonomy" id="2953508"/>
    <lineage>
        <taxon>Viruses</taxon>
        <taxon>Viruses incertae sedis</taxon>
        <taxon>Naldaviricetes</taxon>
        <taxon>Lefavirales</taxon>
        <taxon>Baculoviridae</taxon>
        <taxon>Betabaculovirus</taxon>
        <taxon>Betabaculovirus psincretae</taxon>
    </lineage>
</organism>
<sequence>MYACVSLDAMHTLLVKKDAYRIIYAKGGHLVLVEVFSSRKYLDTITFVF</sequence>
<reference evidence="1" key="1">
    <citation type="journal article" date="2022" name="Virus Res.">
        <title>Genome analysis of Psilogramma increta granulovirus and its intrapopulation diversity.</title>
        <authorList>
            <person name="Zhang H."/>
            <person name="Li L."/>
            <person name="Chen B."/>
            <person name="Zuo Y."/>
            <person name="Wu W."/>
            <person name="Yuan M."/>
            <person name="Yang K."/>
        </authorList>
    </citation>
    <scope>NUCLEOTIDE SEQUENCE</scope>
    <source>
        <strain evidence="1">GZ</strain>
    </source>
</reference>
<protein>
    <submittedName>
        <fullName evidence="1">Uncharacterized protein</fullName>
    </submittedName>
</protein>
<name>A0A977TNY0_9BBAC</name>